<dbReference type="Proteomes" id="UP001329430">
    <property type="component" value="Chromosome 3"/>
</dbReference>
<gene>
    <name evidence="5" type="ORF">RI129_004807</name>
</gene>
<dbReference type="GO" id="GO:0042302">
    <property type="term" value="F:structural constituent of cuticle"/>
    <property type="evidence" value="ECO:0007669"/>
    <property type="project" value="UniProtKB-UniRule"/>
</dbReference>
<dbReference type="AlphaFoldDB" id="A0AAN7ZR05"/>
<feature type="compositionally biased region" description="Polar residues" evidence="3">
    <location>
        <begin position="158"/>
        <end position="168"/>
    </location>
</feature>
<feature type="chain" id="PRO_5043009596" evidence="4">
    <location>
        <begin position="19"/>
        <end position="199"/>
    </location>
</feature>
<protein>
    <submittedName>
        <fullName evidence="5">Uncharacterized protein</fullName>
    </submittedName>
</protein>
<dbReference type="PROSITE" id="PS00233">
    <property type="entry name" value="CHIT_BIND_RR_1"/>
    <property type="match status" value="1"/>
</dbReference>
<feature type="region of interest" description="Disordered" evidence="3">
    <location>
        <begin position="110"/>
        <end position="145"/>
    </location>
</feature>
<dbReference type="GO" id="GO:0005615">
    <property type="term" value="C:extracellular space"/>
    <property type="evidence" value="ECO:0007669"/>
    <property type="project" value="TreeGrafter"/>
</dbReference>
<feature type="compositionally biased region" description="Low complexity" evidence="3">
    <location>
        <begin position="61"/>
        <end position="74"/>
    </location>
</feature>
<feature type="region of interest" description="Disordered" evidence="3">
    <location>
        <begin position="158"/>
        <end position="179"/>
    </location>
</feature>
<dbReference type="InterPro" id="IPR051217">
    <property type="entry name" value="Insect_Cuticle_Struc_Prot"/>
</dbReference>
<name>A0AAN7ZR05_9COLE</name>
<proteinExistence type="predicted"/>
<dbReference type="PANTHER" id="PTHR12236:SF75">
    <property type="entry name" value="CUTICULAR PROTEIN 62BB, ISOFORM A"/>
    <property type="match status" value="1"/>
</dbReference>
<reference evidence="5 6" key="1">
    <citation type="journal article" date="2024" name="Insects">
        <title>An Improved Chromosome-Level Genome Assembly of the Firefly Pyrocoelia pectoralis.</title>
        <authorList>
            <person name="Fu X."/>
            <person name="Meyer-Rochow V.B."/>
            <person name="Ballantyne L."/>
            <person name="Zhu X."/>
        </authorList>
    </citation>
    <scope>NUCLEOTIDE SEQUENCE [LARGE SCALE GENOMIC DNA]</scope>
    <source>
        <strain evidence="5">XCY_ONT2</strain>
    </source>
</reference>
<dbReference type="PRINTS" id="PR00947">
    <property type="entry name" value="CUTICLE"/>
</dbReference>
<dbReference type="PROSITE" id="PS51155">
    <property type="entry name" value="CHIT_BIND_RR_2"/>
    <property type="match status" value="1"/>
</dbReference>
<evidence type="ECO:0000256" key="1">
    <source>
        <dbReference type="ARBA" id="ARBA00022460"/>
    </source>
</evidence>
<evidence type="ECO:0000313" key="6">
    <source>
        <dbReference type="Proteomes" id="UP001329430"/>
    </source>
</evidence>
<dbReference type="EMBL" id="JAVRBK010000003">
    <property type="protein sequence ID" value="KAK5646343.1"/>
    <property type="molecule type" value="Genomic_DNA"/>
</dbReference>
<dbReference type="InterPro" id="IPR000618">
    <property type="entry name" value="Insect_cuticle"/>
</dbReference>
<dbReference type="InterPro" id="IPR031311">
    <property type="entry name" value="CHIT_BIND_RR_consensus"/>
</dbReference>
<feature type="signal peptide" evidence="4">
    <location>
        <begin position="1"/>
        <end position="18"/>
    </location>
</feature>
<feature type="compositionally biased region" description="Polar residues" evidence="3">
    <location>
        <begin position="124"/>
        <end position="143"/>
    </location>
</feature>
<keyword evidence="6" id="KW-1185">Reference proteome</keyword>
<comment type="caution">
    <text evidence="5">The sequence shown here is derived from an EMBL/GenBank/DDBJ whole genome shotgun (WGS) entry which is preliminary data.</text>
</comment>
<evidence type="ECO:0000256" key="2">
    <source>
        <dbReference type="PROSITE-ProRule" id="PRU00497"/>
    </source>
</evidence>
<dbReference type="PANTHER" id="PTHR12236">
    <property type="entry name" value="STRUCTURAL CONTITUENT OF CUTICLE"/>
    <property type="match status" value="1"/>
</dbReference>
<feature type="compositionally biased region" description="Basic and acidic residues" evidence="3">
    <location>
        <begin position="110"/>
        <end position="123"/>
    </location>
</feature>
<evidence type="ECO:0000256" key="4">
    <source>
        <dbReference type="SAM" id="SignalP"/>
    </source>
</evidence>
<keyword evidence="1 2" id="KW-0193">Cuticle</keyword>
<sequence>MFTFQLSLISCIIAICAAQFGRLNRNFGRSTSYAAVNIGGDGSIQPFGFENIINRDGDGGANDQSQNNNAAAFTFGNNNGAGANFGNNDNEGFNENGFPKYEFRYGVNDERTGDRHNQKEQRNGDSVQGEYSLQEPDGSTRTVKYSADGKRGFSAQVTRSGQNGQTQAAPPAAVNNDRNRGFELFNNDNNGFRTSFRRF</sequence>
<evidence type="ECO:0000256" key="3">
    <source>
        <dbReference type="SAM" id="MobiDB-lite"/>
    </source>
</evidence>
<dbReference type="Pfam" id="PF00379">
    <property type="entry name" value="Chitin_bind_4"/>
    <property type="match status" value="1"/>
</dbReference>
<keyword evidence="4" id="KW-0732">Signal</keyword>
<organism evidence="5 6">
    <name type="scientific">Pyrocoelia pectoralis</name>
    <dbReference type="NCBI Taxonomy" id="417401"/>
    <lineage>
        <taxon>Eukaryota</taxon>
        <taxon>Metazoa</taxon>
        <taxon>Ecdysozoa</taxon>
        <taxon>Arthropoda</taxon>
        <taxon>Hexapoda</taxon>
        <taxon>Insecta</taxon>
        <taxon>Pterygota</taxon>
        <taxon>Neoptera</taxon>
        <taxon>Endopterygota</taxon>
        <taxon>Coleoptera</taxon>
        <taxon>Polyphaga</taxon>
        <taxon>Elateriformia</taxon>
        <taxon>Elateroidea</taxon>
        <taxon>Lampyridae</taxon>
        <taxon>Lampyrinae</taxon>
        <taxon>Pyrocoelia</taxon>
    </lineage>
</organism>
<evidence type="ECO:0000313" key="5">
    <source>
        <dbReference type="EMBL" id="KAK5646343.1"/>
    </source>
</evidence>
<dbReference type="GO" id="GO:0031012">
    <property type="term" value="C:extracellular matrix"/>
    <property type="evidence" value="ECO:0007669"/>
    <property type="project" value="TreeGrafter"/>
</dbReference>
<accession>A0AAN7ZR05</accession>
<feature type="region of interest" description="Disordered" evidence="3">
    <location>
        <begin position="55"/>
        <end position="74"/>
    </location>
</feature>